<evidence type="ECO:0000259" key="6">
    <source>
        <dbReference type="Pfam" id="PF00135"/>
    </source>
</evidence>
<keyword evidence="2" id="KW-0719">Serine esterase</keyword>
<dbReference type="PROSITE" id="PS00941">
    <property type="entry name" value="CARBOXYLESTERASE_B_2"/>
    <property type="match status" value="1"/>
</dbReference>
<keyword evidence="3 4" id="KW-0378">Hydrolase</keyword>
<dbReference type="OrthoDB" id="408631at2759"/>
<dbReference type="InterPro" id="IPR050654">
    <property type="entry name" value="AChE-related_enzymes"/>
</dbReference>
<dbReference type="InterPro" id="IPR029058">
    <property type="entry name" value="AB_hydrolase_fold"/>
</dbReference>
<sequence length="616" mass="69720">MYPTEYTNVNNIHIVSPGTFGQDGPIVEVEVGSTVRGVEEYMPNSIKPIYNFMGIPFAAPPVDDLRFQTPQEIPLWTGELDGTNYGDICPNSLPVPDPDMSEDCLFLNVWTPSTSQNANMAVMVWMYGGAFQLGDGDSYEGTELATLEDVVVVRFNYRVGVLGFLTMGDSNAPGNAGLLDQRMALQWVQRHIRSFGGNPRAVTIFGESAGCTQGDSARITTCLRNLHWEDIEDHSFEYLPGPHLDGIFLTDWPLSTYNMGEFNRVDYLLGFNQDEGYIFMEDADPTRENIATLIRDYLAVIYPENLEAIHQACMDVYVDYDSMVTDEDYERAYSYFIGDKLFLGQIHDIARKHSGKKSKFNGPSKKTFDELLAEKLQPYYDEFEEFMVEQAERISREIKMDFIQEGDDGVVIGEPSRAPKNRKYYGDNFSGTKQDYGQFASRIPMPAIGNQRRQPSICPISSNPPLISPSSETRLPPIAENQYTAPVPPRGQRPITARPTQRQTARPRPFQAPRSSDHLAPTPPENSAPTRASIQARRFKHQQDQQRTKAQKLEDRMRRAEANHKRAIAEKRGRAQHSLDYWEAGQVRNLEIHKNDNDASYERARARLSAAAKRVR</sequence>
<evidence type="ECO:0000256" key="5">
    <source>
        <dbReference type="SAM" id="MobiDB-lite"/>
    </source>
</evidence>
<feature type="compositionally biased region" description="Low complexity" evidence="5">
    <location>
        <begin position="496"/>
        <end position="514"/>
    </location>
</feature>
<dbReference type="GO" id="GO:0005615">
    <property type="term" value="C:extracellular space"/>
    <property type="evidence" value="ECO:0007669"/>
    <property type="project" value="TreeGrafter"/>
</dbReference>
<evidence type="ECO:0000313" key="8">
    <source>
        <dbReference type="Proteomes" id="UP000749559"/>
    </source>
</evidence>
<dbReference type="InterPro" id="IPR019819">
    <property type="entry name" value="Carboxylesterase_B_CS"/>
</dbReference>
<feature type="compositionally biased region" description="Low complexity" evidence="5">
    <location>
        <begin position="455"/>
        <end position="471"/>
    </location>
</feature>
<dbReference type="GO" id="GO:0019695">
    <property type="term" value="P:choline metabolic process"/>
    <property type="evidence" value="ECO:0007669"/>
    <property type="project" value="TreeGrafter"/>
</dbReference>
<organism evidence="7 8">
    <name type="scientific">Owenia fusiformis</name>
    <name type="common">Polychaete worm</name>
    <dbReference type="NCBI Taxonomy" id="6347"/>
    <lineage>
        <taxon>Eukaryota</taxon>
        <taxon>Metazoa</taxon>
        <taxon>Spiralia</taxon>
        <taxon>Lophotrochozoa</taxon>
        <taxon>Annelida</taxon>
        <taxon>Polychaeta</taxon>
        <taxon>Sedentaria</taxon>
        <taxon>Canalipalpata</taxon>
        <taxon>Sabellida</taxon>
        <taxon>Oweniida</taxon>
        <taxon>Oweniidae</taxon>
        <taxon>Owenia</taxon>
    </lineage>
</organism>
<feature type="compositionally biased region" description="Basic and acidic residues" evidence="5">
    <location>
        <begin position="541"/>
        <end position="554"/>
    </location>
</feature>
<dbReference type="GO" id="GO:0003990">
    <property type="term" value="F:acetylcholinesterase activity"/>
    <property type="evidence" value="ECO:0007669"/>
    <property type="project" value="TreeGrafter"/>
</dbReference>
<dbReference type="Gene3D" id="3.40.50.1820">
    <property type="entry name" value="alpha/beta hydrolase"/>
    <property type="match status" value="2"/>
</dbReference>
<dbReference type="GO" id="GO:0005886">
    <property type="term" value="C:plasma membrane"/>
    <property type="evidence" value="ECO:0007669"/>
    <property type="project" value="TreeGrafter"/>
</dbReference>
<dbReference type="InterPro" id="IPR019826">
    <property type="entry name" value="Carboxylesterase_B_AS"/>
</dbReference>
<evidence type="ECO:0000256" key="1">
    <source>
        <dbReference type="ARBA" id="ARBA00005964"/>
    </source>
</evidence>
<dbReference type="PANTHER" id="PTHR43918:SF4">
    <property type="entry name" value="CARBOXYLIC ESTER HYDROLASE"/>
    <property type="match status" value="1"/>
</dbReference>
<evidence type="ECO:0000256" key="3">
    <source>
        <dbReference type="ARBA" id="ARBA00022801"/>
    </source>
</evidence>
<dbReference type="EMBL" id="CAIIXF020000012">
    <property type="protein sequence ID" value="CAH1801286.1"/>
    <property type="molecule type" value="Genomic_DNA"/>
</dbReference>
<gene>
    <name evidence="7" type="ORF">OFUS_LOCUS25093</name>
</gene>
<proteinExistence type="inferred from homology"/>
<dbReference type="GO" id="GO:0006581">
    <property type="term" value="P:acetylcholine catabolic process"/>
    <property type="evidence" value="ECO:0007669"/>
    <property type="project" value="TreeGrafter"/>
</dbReference>
<dbReference type="SUPFAM" id="SSF53474">
    <property type="entry name" value="alpha/beta-Hydrolases"/>
    <property type="match status" value="1"/>
</dbReference>
<dbReference type="Proteomes" id="UP000749559">
    <property type="component" value="Unassembled WGS sequence"/>
</dbReference>
<evidence type="ECO:0000256" key="4">
    <source>
        <dbReference type="RuleBase" id="RU361235"/>
    </source>
</evidence>
<dbReference type="PROSITE" id="PS00122">
    <property type="entry name" value="CARBOXYLESTERASE_B_1"/>
    <property type="match status" value="1"/>
</dbReference>
<dbReference type="PANTHER" id="PTHR43918">
    <property type="entry name" value="ACETYLCHOLINESTERASE"/>
    <property type="match status" value="1"/>
</dbReference>
<reference evidence="7" key="1">
    <citation type="submission" date="2022-03" db="EMBL/GenBank/DDBJ databases">
        <authorList>
            <person name="Martin C."/>
        </authorList>
    </citation>
    <scope>NUCLEOTIDE SEQUENCE</scope>
</reference>
<dbReference type="Pfam" id="PF00135">
    <property type="entry name" value="COesterase"/>
    <property type="match status" value="1"/>
</dbReference>
<keyword evidence="8" id="KW-1185">Reference proteome</keyword>
<comment type="caution">
    <text evidence="7">The sequence shown here is derived from an EMBL/GenBank/DDBJ whole genome shotgun (WGS) entry which is preliminary data.</text>
</comment>
<feature type="domain" description="Carboxylesterase type B" evidence="6">
    <location>
        <begin position="24"/>
        <end position="211"/>
    </location>
</feature>
<comment type="similarity">
    <text evidence="1 4">Belongs to the type-B carboxylesterase/lipase family.</text>
</comment>
<dbReference type="AlphaFoldDB" id="A0A8S4Q9Q8"/>
<dbReference type="EC" id="3.1.1.-" evidence="4"/>
<protein>
    <recommendedName>
        <fullName evidence="4">Carboxylic ester hydrolase</fullName>
        <ecNumber evidence="4">3.1.1.-</ecNumber>
    </recommendedName>
</protein>
<evidence type="ECO:0000256" key="2">
    <source>
        <dbReference type="ARBA" id="ARBA00022487"/>
    </source>
</evidence>
<dbReference type="InterPro" id="IPR002018">
    <property type="entry name" value="CarbesteraseB"/>
</dbReference>
<evidence type="ECO:0000313" key="7">
    <source>
        <dbReference type="EMBL" id="CAH1801286.1"/>
    </source>
</evidence>
<accession>A0A8S4Q9Q8</accession>
<feature type="region of interest" description="Disordered" evidence="5">
    <location>
        <begin position="449"/>
        <end position="554"/>
    </location>
</feature>
<name>A0A8S4Q9Q8_OWEFU</name>